<dbReference type="Proteomes" id="UP001528823">
    <property type="component" value="Unassembled WGS sequence"/>
</dbReference>
<evidence type="ECO:0000259" key="2">
    <source>
        <dbReference type="Pfam" id="PF07589"/>
    </source>
</evidence>
<keyword evidence="4" id="KW-1185">Reference proteome</keyword>
<proteinExistence type="predicted"/>
<feature type="signal peptide" evidence="1">
    <location>
        <begin position="1"/>
        <end position="24"/>
    </location>
</feature>
<organism evidence="3 4">
    <name type="scientific">Spartinivicinus poritis</name>
    <dbReference type="NCBI Taxonomy" id="2994640"/>
    <lineage>
        <taxon>Bacteria</taxon>
        <taxon>Pseudomonadati</taxon>
        <taxon>Pseudomonadota</taxon>
        <taxon>Gammaproteobacteria</taxon>
        <taxon>Oceanospirillales</taxon>
        <taxon>Zooshikellaceae</taxon>
        <taxon>Spartinivicinus</taxon>
    </lineage>
</organism>
<keyword evidence="1" id="KW-0732">Signal</keyword>
<dbReference type="NCBIfam" id="TIGR02595">
    <property type="entry name" value="PEP_CTERM"/>
    <property type="match status" value="1"/>
</dbReference>
<name>A0ABT5UA26_9GAMM</name>
<comment type="caution">
    <text evidence="3">The sequence shown here is derived from an EMBL/GenBank/DDBJ whole genome shotgun (WGS) entry which is preliminary data.</text>
</comment>
<gene>
    <name evidence="3" type="ORF">ORQ98_13690</name>
</gene>
<evidence type="ECO:0000313" key="4">
    <source>
        <dbReference type="Proteomes" id="UP001528823"/>
    </source>
</evidence>
<dbReference type="Pfam" id="PF07589">
    <property type="entry name" value="PEP-CTERM"/>
    <property type="match status" value="1"/>
</dbReference>
<accession>A0ABT5UA26</accession>
<feature type="chain" id="PRO_5046743552" evidence="1">
    <location>
        <begin position="25"/>
        <end position="285"/>
    </location>
</feature>
<evidence type="ECO:0000313" key="3">
    <source>
        <dbReference type="EMBL" id="MDE1463020.1"/>
    </source>
</evidence>
<reference evidence="3 4" key="1">
    <citation type="submission" date="2022-11" db="EMBL/GenBank/DDBJ databases">
        <title>Spartinivicinus poritis sp. nov., isolated from scleractinian coral Porites lutea.</title>
        <authorList>
            <person name="Zhang G."/>
            <person name="Cai L."/>
            <person name="Wei Q."/>
        </authorList>
    </citation>
    <scope>NUCLEOTIDE SEQUENCE [LARGE SCALE GENOMIC DNA]</scope>
    <source>
        <strain evidence="3 4">A2-2</strain>
    </source>
</reference>
<dbReference type="InterPro" id="IPR013424">
    <property type="entry name" value="Ice-binding_C"/>
</dbReference>
<dbReference type="RefSeq" id="WP_274689368.1">
    <property type="nucleotide sequence ID" value="NZ_JAPMOU010000016.1"/>
</dbReference>
<protein>
    <submittedName>
        <fullName evidence="3">PEP-CTERM sorting domain-containing protein</fullName>
    </submittedName>
</protein>
<sequence>MKLKSLVTATLLTTGMFASLNASSALLTFDLVDGGEFRNTIDTDGAPIVPVPGGNATETTSFISWGDTNMSNLLLTSQNSVDINAAGTPALLSTIKHNNMPIDGPTLASGQIYGVLEMSSMGTLSTAHYKIPGSPTLADVANAVFAEAGETLPGGVDINNTIASLFNFTFFETLNSATPCPFGDPQPCDDKFESSLFGGIPIPIQIKLLIDSEAYMLTIFNTFDMNGDINTAIMSVNGMAEFLTEESAMTTLYTFAQLMYVPEPSTLGVLGLGLLGMASRRKMLS</sequence>
<evidence type="ECO:0000256" key="1">
    <source>
        <dbReference type="SAM" id="SignalP"/>
    </source>
</evidence>
<feature type="domain" description="Ice-binding protein C-terminal" evidence="2">
    <location>
        <begin position="261"/>
        <end position="282"/>
    </location>
</feature>
<dbReference type="EMBL" id="JAPMOU010000016">
    <property type="protein sequence ID" value="MDE1463020.1"/>
    <property type="molecule type" value="Genomic_DNA"/>
</dbReference>